<evidence type="ECO:0000313" key="2">
    <source>
        <dbReference type="Proteomes" id="UP000479000"/>
    </source>
</evidence>
<reference evidence="1 2" key="1">
    <citation type="submission" date="2020-02" db="EMBL/GenBank/DDBJ databases">
        <authorList>
            <person name="Ferguson B K."/>
        </authorList>
    </citation>
    <scope>NUCLEOTIDE SEQUENCE [LARGE SCALE GENOMIC DNA]</scope>
</reference>
<gene>
    <name evidence="1" type="ORF">NTEN_LOCUS21742</name>
</gene>
<proteinExistence type="predicted"/>
<protein>
    <submittedName>
        <fullName evidence="1">Uncharacterized protein</fullName>
    </submittedName>
</protein>
<dbReference type="EMBL" id="CADCXU010031972">
    <property type="protein sequence ID" value="CAB0017804.1"/>
    <property type="molecule type" value="Genomic_DNA"/>
</dbReference>
<dbReference type="AlphaFoldDB" id="A0A6H5HNI4"/>
<accession>A0A6H5HNI4</accession>
<keyword evidence="2" id="KW-1185">Reference proteome</keyword>
<name>A0A6H5HNI4_9HEMI</name>
<sequence>MELGKILVMISCSTRKMLTFVIYSSYWVINKTSNPTIAVLIGEDTYLFDAYRLHVPGSKAPPYVLLSSASTVDIHEPPPPFQTPPSLSLTPFGITTSGDKAAVIGEEEQAPLEFPSDQDYYKGVPILVPEGLGKISPHAAVVKKLMDQLIVQA</sequence>
<dbReference type="Proteomes" id="UP000479000">
    <property type="component" value="Unassembled WGS sequence"/>
</dbReference>
<evidence type="ECO:0000313" key="1">
    <source>
        <dbReference type="EMBL" id="CAB0017804.1"/>
    </source>
</evidence>
<organism evidence="1 2">
    <name type="scientific">Nesidiocoris tenuis</name>
    <dbReference type="NCBI Taxonomy" id="355587"/>
    <lineage>
        <taxon>Eukaryota</taxon>
        <taxon>Metazoa</taxon>
        <taxon>Ecdysozoa</taxon>
        <taxon>Arthropoda</taxon>
        <taxon>Hexapoda</taxon>
        <taxon>Insecta</taxon>
        <taxon>Pterygota</taxon>
        <taxon>Neoptera</taxon>
        <taxon>Paraneoptera</taxon>
        <taxon>Hemiptera</taxon>
        <taxon>Heteroptera</taxon>
        <taxon>Panheteroptera</taxon>
        <taxon>Cimicomorpha</taxon>
        <taxon>Miridae</taxon>
        <taxon>Dicyphina</taxon>
        <taxon>Nesidiocoris</taxon>
    </lineage>
</organism>